<organism evidence="5 6">
    <name type="scientific">Falsiruegeria litorea R37</name>
    <dbReference type="NCBI Taxonomy" id="1200284"/>
    <lineage>
        <taxon>Bacteria</taxon>
        <taxon>Pseudomonadati</taxon>
        <taxon>Pseudomonadota</taxon>
        <taxon>Alphaproteobacteria</taxon>
        <taxon>Rhodobacterales</taxon>
        <taxon>Roseobacteraceae</taxon>
        <taxon>Falsiruegeria</taxon>
    </lineage>
</organism>
<evidence type="ECO:0000313" key="5">
    <source>
        <dbReference type="EMBL" id="SLN74106.1"/>
    </source>
</evidence>
<proteinExistence type="inferred from homology"/>
<dbReference type="Gene3D" id="3.40.50.20">
    <property type="match status" value="1"/>
</dbReference>
<dbReference type="InterPro" id="IPR020019">
    <property type="entry name" value="AcTrfase_PglD-like"/>
</dbReference>
<accession>A0A1Y5TWM9</accession>
<dbReference type="InterPro" id="IPR041561">
    <property type="entry name" value="PglD_N"/>
</dbReference>
<dbReference type="EC" id="2.3.1.203" evidence="5"/>
<dbReference type="Pfam" id="PF00132">
    <property type="entry name" value="Hexapep"/>
    <property type="match status" value="1"/>
</dbReference>
<reference evidence="5 6" key="1">
    <citation type="submission" date="2017-03" db="EMBL/GenBank/DDBJ databases">
        <authorList>
            <person name="Afonso C.L."/>
            <person name="Miller P.J."/>
            <person name="Scott M.A."/>
            <person name="Spackman E."/>
            <person name="Goraichik I."/>
            <person name="Dimitrov K.M."/>
            <person name="Suarez D.L."/>
            <person name="Swayne D.E."/>
        </authorList>
    </citation>
    <scope>NUCLEOTIDE SEQUENCE [LARGE SCALE GENOMIC DNA]</scope>
    <source>
        <strain evidence="5 6">CECT 7639</strain>
    </source>
</reference>
<dbReference type="InterPro" id="IPR050179">
    <property type="entry name" value="Trans_hexapeptide_repeat"/>
</dbReference>
<dbReference type="Proteomes" id="UP000193077">
    <property type="component" value="Unassembled WGS sequence"/>
</dbReference>
<dbReference type="GO" id="GO:0016746">
    <property type="term" value="F:acyltransferase activity"/>
    <property type="evidence" value="ECO:0007669"/>
    <property type="project" value="UniProtKB-KW"/>
</dbReference>
<comment type="similarity">
    <text evidence="1">Belongs to the transferase hexapeptide repeat family.</text>
</comment>
<dbReference type="SUPFAM" id="SSF51161">
    <property type="entry name" value="Trimeric LpxA-like enzymes"/>
    <property type="match status" value="1"/>
</dbReference>
<evidence type="ECO:0000256" key="1">
    <source>
        <dbReference type="ARBA" id="ARBA00007274"/>
    </source>
</evidence>
<evidence type="ECO:0000313" key="6">
    <source>
        <dbReference type="Proteomes" id="UP000193077"/>
    </source>
</evidence>
<keyword evidence="6" id="KW-1185">Reference proteome</keyword>
<dbReference type="AlphaFoldDB" id="A0A1Y5TWM9"/>
<gene>
    <name evidence="5" type="primary">pglD</name>
    <name evidence="5" type="ORF">TRL7639_04494</name>
</gene>
<dbReference type="PANTHER" id="PTHR43300">
    <property type="entry name" value="ACETYLTRANSFERASE"/>
    <property type="match status" value="1"/>
</dbReference>
<feature type="binding site" evidence="3">
    <location>
        <position position="144"/>
    </location>
    <ligand>
        <name>acetyl-CoA</name>
        <dbReference type="ChEBI" id="CHEBI:57288"/>
    </ligand>
</feature>
<dbReference type="Pfam" id="PF17836">
    <property type="entry name" value="PglD_N"/>
    <property type="match status" value="1"/>
</dbReference>
<keyword evidence="5" id="KW-0012">Acyltransferase</keyword>
<evidence type="ECO:0000256" key="2">
    <source>
        <dbReference type="PIRSR" id="PIRSR620019-1"/>
    </source>
</evidence>
<evidence type="ECO:0000256" key="3">
    <source>
        <dbReference type="PIRSR" id="PIRSR620019-2"/>
    </source>
</evidence>
<evidence type="ECO:0000259" key="4">
    <source>
        <dbReference type="Pfam" id="PF17836"/>
    </source>
</evidence>
<dbReference type="PANTHER" id="PTHR43300:SF7">
    <property type="entry name" value="UDP-N-ACETYLBACILLOSAMINE N-ACETYLTRANSFERASE"/>
    <property type="match status" value="1"/>
</dbReference>
<dbReference type="NCBIfam" id="TIGR03570">
    <property type="entry name" value="NeuD_NnaD"/>
    <property type="match status" value="1"/>
</dbReference>
<keyword evidence="5" id="KW-0808">Transferase</keyword>
<feature type="binding site" evidence="3">
    <location>
        <position position="69"/>
    </location>
    <ligand>
        <name>substrate</name>
    </ligand>
</feature>
<dbReference type="InterPro" id="IPR001451">
    <property type="entry name" value="Hexapep"/>
</dbReference>
<dbReference type="CDD" id="cd03360">
    <property type="entry name" value="LbH_AT_putative"/>
    <property type="match status" value="1"/>
</dbReference>
<sequence length="215" mass="21834">MSAEGQTPLCLFGAGGHGRVVGAIAARIWPADVIFGDGGRALGSLVDGIPVGVSDLSEVQDHHVIVTVGKTATRRKLQTRAEELGLTCTHLIANPGGYFADAPGAGSMILTATVVNPGARIGRGVIVNTAAVVEHDCIVGDFCHLAPRSVMLGDCSLGDDVWLGANATVVQGVSICSNVTIGAGAVVMRDITEPGTYVGAPARKINDTSALTPSP</sequence>
<dbReference type="EMBL" id="FWFO01000009">
    <property type="protein sequence ID" value="SLN74106.1"/>
    <property type="molecule type" value="Genomic_DNA"/>
</dbReference>
<feature type="active site" description="Proton acceptor" evidence="2">
    <location>
        <position position="135"/>
    </location>
</feature>
<feature type="domain" description="PglD N-terminal" evidence="4">
    <location>
        <begin position="9"/>
        <end position="80"/>
    </location>
</feature>
<dbReference type="InterPro" id="IPR011004">
    <property type="entry name" value="Trimer_LpxA-like_sf"/>
</dbReference>
<protein>
    <submittedName>
        <fullName evidence="5">UDP-N-acetylbacillosamine N-acetyltransferase</fullName>
        <ecNumber evidence="5">2.3.1.203</ecNumber>
    </submittedName>
</protein>
<name>A0A1Y5TWM9_9RHOB</name>
<dbReference type="Gene3D" id="2.160.10.10">
    <property type="entry name" value="Hexapeptide repeat proteins"/>
    <property type="match status" value="1"/>
</dbReference>
<feature type="site" description="Increases basicity of active site His" evidence="2">
    <location>
        <position position="136"/>
    </location>
</feature>
<dbReference type="RefSeq" id="WP_165759893.1">
    <property type="nucleotide sequence ID" value="NZ_FWFO01000009.1"/>
</dbReference>